<dbReference type="Gene3D" id="1.20.1250.20">
    <property type="entry name" value="MFS general substrate transporter like domains"/>
    <property type="match status" value="1"/>
</dbReference>
<feature type="transmembrane region" description="Helical" evidence="2">
    <location>
        <begin position="161"/>
        <end position="181"/>
    </location>
</feature>
<comment type="caution">
    <text evidence="3">The sequence shown here is derived from an EMBL/GenBank/DDBJ whole genome shotgun (WGS) entry which is preliminary data.</text>
</comment>
<dbReference type="EMBL" id="JABCKI010000492">
    <property type="protein sequence ID" value="KAG5650289.1"/>
    <property type="molecule type" value="Genomic_DNA"/>
</dbReference>
<keyword evidence="2" id="KW-1133">Transmembrane helix</keyword>
<accession>A0A9P7GGR5</accession>
<evidence type="ECO:0000256" key="2">
    <source>
        <dbReference type="SAM" id="Phobius"/>
    </source>
</evidence>
<name>A0A9P7GGR5_9AGAR</name>
<dbReference type="InterPro" id="IPR036259">
    <property type="entry name" value="MFS_trans_sf"/>
</dbReference>
<dbReference type="Proteomes" id="UP000717328">
    <property type="component" value="Unassembled WGS sequence"/>
</dbReference>
<feature type="compositionally biased region" description="Basic residues" evidence="1">
    <location>
        <begin position="27"/>
        <end position="48"/>
    </location>
</feature>
<evidence type="ECO:0000313" key="3">
    <source>
        <dbReference type="EMBL" id="KAG5650289.1"/>
    </source>
</evidence>
<gene>
    <name evidence="3" type="ORF">H0H81_012731</name>
</gene>
<keyword evidence="4" id="KW-1185">Reference proteome</keyword>
<sequence>MSRLEVIHRKQAGRPPRHTATQSSGSGRRRSRRPTRSAVLRRGKKKKVAVTPQERRAEDECMSWHSAAFLVLVPLYYGTFRVIGFALGPRWSINPLATIRAIKHPDFWDPARPSYYGEGRAPPGMTWDDEFVGEVGPYSQIGGNLSTVAAGMTLNSTPNDLIPISIIVMIPIFNGLIYPFLRSRNINFSPIMCIYTGFLVASGICLRPPELPE</sequence>
<evidence type="ECO:0000313" key="4">
    <source>
        <dbReference type="Proteomes" id="UP000717328"/>
    </source>
</evidence>
<feature type="transmembrane region" description="Helical" evidence="2">
    <location>
        <begin position="64"/>
        <end position="87"/>
    </location>
</feature>
<dbReference type="AlphaFoldDB" id="A0A9P7GGR5"/>
<feature type="transmembrane region" description="Helical" evidence="2">
    <location>
        <begin position="188"/>
        <end position="209"/>
    </location>
</feature>
<protein>
    <submittedName>
        <fullName evidence="3">Uncharacterized protein</fullName>
    </submittedName>
</protein>
<organism evidence="3 4">
    <name type="scientific">Sphagnurus paluster</name>
    <dbReference type="NCBI Taxonomy" id="117069"/>
    <lineage>
        <taxon>Eukaryota</taxon>
        <taxon>Fungi</taxon>
        <taxon>Dikarya</taxon>
        <taxon>Basidiomycota</taxon>
        <taxon>Agaricomycotina</taxon>
        <taxon>Agaricomycetes</taxon>
        <taxon>Agaricomycetidae</taxon>
        <taxon>Agaricales</taxon>
        <taxon>Tricholomatineae</taxon>
        <taxon>Lyophyllaceae</taxon>
        <taxon>Sphagnurus</taxon>
    </lineage>
</organism>
<feature type="region of interest" description="Disordered" evidence="1">
    <location>
        <begin position="1"/>
        <end position="56"/>
    </location>
</feature>
<keyword evidence="2" id="KW-0812">Transmembrane</keyword>
<dbReference type="OrthoDB" id="8904098at2759"/>
<reference evidence="3" key="2">
    <citation type="submission" date="2021-10" db="EMBL/GenBank/DDBJ databases">
        <title>Phylogenomics reveals ancestral predisposition of the termite-cultivated fungus Termitomyces towards a domesticated lifestyle.</title>
        <authorList>
            <person name="Auxier B."/>
            <person name="Grum-Grzhimaylo A."/>
            <person name="Cardenas M.E."/>
            <person name="Lodge J.D."/>
            <person name="Laessoe T."/>
            <person name="Pedersen O."/>
            <person name="Smith M.E."/>
            <person name="Kuyper T.W."/>
            <person name="Franco-Molano E.A."/>
            <person name="Baroni T.J."/>
            <person name="Aanen D.K."/>
        </authorList>
    </citation>
    <scope>NUCLEOTIDE SEQUENCE</scope>
    <source>
        <strain evidence="3">D49</strain>
    </source>
</reference>
<reference evidence="3" key="1">
    <citation type="submission" date="2021-02" db="EMBL/GenBank/DDBJ databases">
        <authorList>
            <person name="Nieuwenhuis M."/>
            <person name="Van De Peppel L.J.J."/>
        </authorList>
    </citation>
    <scope>NUCLEOTIDE SEQUENCE</scope>
    <source>
        <strain evidence="3">D49</strain>
    </source>
</reference>
<evidence type="ECO:0000256" key="1">
    <source>
        <dbReference type="SAM" id="MobiDB-lite"/>
    </source>
</evidence>
<proteinExistence type="predicted"/>
<keyword evidence="2" id="KW-0472">Membrane</keyword>